<evidence type="ECO:0000259" key="4">
    <source>
        <dbReference type="PROSITE" id="PS50949"/>
    </source>
</evidence>
<name>A0A240E7Q9_9GAMM</name>
<keyword evidence="3" id="KW-0804">Transcription</keyword>
<dbReference type="SMART" id="SM00895">
    <property type="entry name" value="FCD"/>
    <property type="match status" value="1"/>
</dbReference>
<gene>
    <name evidence="5" type="ORF">SAMN05421731_10282</name>
</gene>
<dbReference type="PROSITE" id="PS50949">
    <property type="entry name" value="HTH_GNTR"/>
    <property type="match status" value="1"/>
</dbReference>
<sequence>MSSDAPQQDTEMSNDEIDQHIYNAIVDAILNRQLTPGTRLVEAPLCKAFGVTRGVLRRVFVRLAHDKVIEIQPNRGALIATHSLEETKEVFEARSMLEIETVKKLARKAKHIDLNPLKDLVDQEAEVRGSGHWKEWIKLSGEFHIRLSEVNKNTIVTNYLQTLIARTSLLIGMYEIPKHNNCSVEEHKAILDAIENGNDELATFLMEEHLEDYASILLDDRPEASNVNLIDIFQNKKIKP</sequence>
<dbReference type="InterPro" id="IPR036390">
    <property type="entry name" value="WH_DNA-bd_sf"/>
</dbReference>
<dbReference type="InterPro" id="IPR036388">
    <property type="entry name" value="WH-like_DNA-bd_sf"/>
</dbReference>
<dbReference type="AlphaFoldDB" id="A0A240E7Q9"/>
<keyword evidence="6" id="KW-1185">Reference proteome</keyword>
<dbReference type="PANTHER" id="PTHR43537:SF53">
    <property type="entry name" value="HTH-TYPE TRANSCRIPTIONAL REPRESSOR NANR"/>
    <property type="match status" value="1"/>
</dbReference>
<evidence type="ECO:0000313" key="5">
    <source>
        <dbReference type="EMBL" id="SNX43925.1"/>
    </source>
</evidence>
<evidence type="ECO:0000313" key="6">
    <source>
        <dbReference type="Proteomes" id="UP000219042"/>
    </source>
</evidence>
<dbReference type="InterPro" id="IPR008920">
    <property type="entry name" value="TF_FadR/GntR_C"/>
</dbReference>
<feature type="domain" description="HTH gntR-type" evidence="4">
    <location>
        <begin position="15"/>
        <end position="82"/>
    </location>
</feature>
<dbReference type="CDD" id="cd07377">
    <property type="entry name" value="WHTH_GntR"/>
    <property type="match status" value="1"/>
</dbReference>
<evidence type="ECO:0000256" key="2">
    <source>
        <dbReference type="ARBA" id="ARBA00023125"/>
    </source>
</evidence>
<dbReference type="GO" id="GO:0003700">
    <property type="term" value="F:DNA-binding transcription factor activity"/>
    <property type="evidence" value="ECO:0007669"/>
    <property type="project" value="InterPro"/>
</dbReference>
<reference evidence="6" key="1">
    <citation type="submission" date="2016-09" db="EMBL/GenBank/DDBJ databases">
        <authorList>
            <person name="Varghese N."/>
            <person name="Submissions S."/>
        </authorList>
    </citation>
    <scope>NUCLEOTIDE SEQUENCE [LARGE SCALE GENOMIC DNA]</scope>
    <source>
        <strain evidence="6">ANC 4466</strain>
    </source>
</reference>
<evidence type="ECO:0000256" key="1">
    <source>
        <dbReference type="ARBA" id="ARBA00023015"/>
    </source>
</evidence>
<dbReference type="Gene3D" id="1.20.120.530">
    <property type="entry name" value="GntR ligand-binding domain-like"/>
    <property type="match status" value="1"/>
</dbReference>
<dbReference type="Pfam" id="PF00392">
    <property type="entry name" value="GntR"/>
    <property type="match status" value="1"/>
</dbReference>
<dbReference type="SUPFAM" id="SSF46785">
    <property type="entry name" value="Winged helix' DNA-binding domain"/>
    <property type="match status" value="1"/>
</dbReference>
<dbReference type="SUPFAM" id="SSF48008">
    <property type="entry name" value="GntR ligand-binding domain-like"/>
    <property type="match status" value="1"/>
</dbReference>
<dbReference type="Gene3D" id="1.10.10.10">
    <property type="entry name" value="Winged helix-like DNA-binding domain superfamily/Winged helix DNA-binding domain"/>
    <property type="match status" value="1"/>
</dbReference>
<keyword evidence="1" id="KW-0805">Transcription regulation</keyword>
<dbReference type="InterPro" id="IPR000524">
    <property type="entry name" value="Tscrpt_reg_HTH_GntR"/>
</dbReference>
<organism evidence="5 6">
    <name type="scientific">Acinetobacter puyangensis</name>
    <dbReference type="NCBI Taxonomy" id="1096779"/>
    <lineage>
        <taxon>Bacteria</taxon>
        <taxon>Pseudomonadati</taxon>
        <taxon>Pseudomonadota</taxon>
        <taxon>Gammaproteobacteria</taxon>
        <taxon>Moraxellales</taxon>
        <taxon>Moraxellaceae</taxon>
        <taxon>Acinetobacter</taxon>
    </lineage>
</organism>
<dbReference type="Pfam" id="PF07729">
    <property type="entry name" value="FCD"/>
    <property type="match status" value="1"/>
</dbReference>
<dbReference type="EMBL" id="OANT01000002">
    <property type="protein sequence ID" value="SNX43925.1"/>
    <property type="molecule type" value="Genomic_DNA"/>
</dbReference>
<dbReference type="SMART" id="SM00345">
    <property type="entry name" value="HTH_GNTR"/>
    <property type="match status" value="1"/>
</dbReference>
<proteinExistence type="predicted"/>
<dbReference type="PANTHER" id="PTHR43537">
    <property type="entry name" value="TRANSCRIPTIONAL REGULATOR, GNTR FAMILY"/>
    <property type="match status" value="1"/>
</dbReference>
<accession>A0A240E7Q9</accession>
<dbReference type="InterPro" id="IPR011711">
    <property type="entry name" value="GntR_C"/>
</dbReference>
<dbReference type="Proteomes" id="UP000219042">
    <property type="component" value="Unassembled WGS sequence"/>
</dbReference>
<keyword evidence="2 5" id="KW-0238">DNA-binding</keyword>
<dbReference type="GO" id="GO:0003677">
    <property type="term" value="F:DNA binding"/>
    <property type="evidence" value="ECO:0007669"/>
    <property type="project" value="UniProtKB-KW"/>
</dbReference>
<evidence type="ECO:0000256" key="3">
    <source>
        <dbReference type="ARBA" id="ARBA00023163"/>
    </source>
</evidence>
<protein>
    <submittedName>
        <fullName evidence="5">DNA-binding transcriptional regulator, GntR family</fullName>
    </submittedName>
</protein>